<evidence type="ECO:0000313" key="3">
    <source>
        <dbReference type="Proteomes" id="UP001176941"/>
    </source>
</evidence>
<accession>A0ABN8ZIQ2</accession>
<name>A0ABN8ZIQ2_RANTA</name>
<dbReference type="Proteomes" id="UP001176941">
    <property type="component" value="Chromosome 33"/>
</dbReference>
<feature type="compositionally biased region" description="Polar residues" evidence="1">
    <location>
        <begin position="26"/>
        <end position="38"/>
    </location>
</feature>
<dbReference type="EMBL" id="OX459969">
    <property type="protein sequence ID" value="CAI9172851.1"/>
    <property type="molecule type" value="Genomic_DNA"/>
</dbReference>
<reference evidence="2" key="1">
    <citation type="submission" date="2023-04" db="EMBL/GenBank/DDBJ databases">
        <authorList>
            <consortium name="ELIXIR-Norway"/>
        </authorList>
    </citation>
    <scope>NUCLEOTIDE SEQUENCE [LARGE SCALE GENOMIC DNA]</scope>
</reference>
<evidence type="ECO:0000313" key="2">
    <source>
        <dbReference type="EMBL" id="CAI9172851.1"/>
    </source>
</evidence>
<evidence type="ECO:0000256" key="1">
    <source>
        <dbReference type="SAM" id="MobiDB-lite"/>
    </source>
</evidence>
<protein>
    <submittedName>
        <fullName evidence="2">Uncharacterized protein</fullName>
    </submittedName>
</protein>
<feature type="region of interest" description="Disordered" evidence="1">
    <location>
        <begin position="1"/>
        <end position="88"/>
    </location>
</feature>
<proteinExistence type="predicted"/>
<keyword evidence="3" id="KW-1185">Reference proteome</keyword>
<organism evidence="2 3">
    <name type="scientific">Rangifer tarandus platyrhynchus</name>
    <name type="common">Svalbard reindeer</name>
    <dbReference type="NCBI Taxonomy" id="3082113"/>
    <lineage>
        <taxon>Eukaryota</taxon>
        <taxon>Metazoa</taxon>
        <taxon>Chordata</taxon>
        <taxon>Craniata</taxon>
        <taxon>Vertebrata</taxon>
        <taxon>Euteleostomi</taxon>
        <taxon>Mammalia</taxon>
        <taxon>Eutheria</taxon>
        <taxon>Laurasiatheria</taxon>
        <taxon>Artiodactyla</taxon>
        <taxon>Ruminantia</taxon>
        <taxon>Pecora</taxon>
        <taxon>Cervidae</taxon>
        <taxon>Odocoileinae</taxon>
        <taxon>Rangifer</taxon>
    </lineage>
</organism>
<sequence>MLGELMDQLGSEPEGLRRYGLCNKRQVAQTTSGSQDDSPNVERPAFPSRDIRNRPVPATLLQVPEKSDSPNVERPAFPSRDIRNRPVPATLLQVPEKSRRKPEVSVSYSSEDTYTFFCPRVISCGRQQQFWYGI</sequence>
<gene>
    <name evidence="2" type="ORF">MRATA1EN1_LOCUS21813</name>
</gene>